<keyword evidence="4 11" id="KW-0888">Threonine protease</keyword>
<comment type="catalytic activity">
    <reaction evidence="1 11">
        <text>Cleavage of peptide bonds with very broad specificity.</text>
        <dbReference type="EC" id="3.4.25.1"/>
    </reaction>
</comment>
<dbReference type="UniPathway" id="UPA00997"/>
<dbReference type="GO" id="GO:0019774">
    <property type="term" value="C:proteasome core complex, beta-subunit complex"/>
    <property type="evidence" value="ECO:0007669"/>
    <property type="project" value="UniProtKB-UniRule"/>
</dbReference>
<feature type="active site" description="Nucleophile" evidence="11">
    <location>
        <position position="60"/>
    </location>
</feature>
<dbReference type="InterPro" id="IPR029055">
    <property type="entry name" value="Ntn_hydrolases_N"/>
</dbReference>
<gene>
    <name evidence="11 14" type="primary">prcB</name>
    <name evidence="13" type="ORF">BS297_21220</name>
    <name evidence="14" type="ORF">I3517_31635</name>
    <name evidence="15" type="ORF">QIE55_15550</name>
</gene>
<dbReference type="Proteomes" id="UP000627573">
    <property type="component" value="Unassembled WGS sequence"/>
</dbReference>
<dbReference type="PANTHER" id="PTHR32194">
    <property type="entry name" value="METALLOPROTEASE TLDD"/>
    <property type="match status" value="1"/>
</dbReference>
<keyword evidence="5 11" id="KW-0378">Hydrolase</keyword>
<feature type="propeptide" id="PRO_5044507940" description="Removed in mature form; by autocatalysis" evidence="11">
    <location>
        <begin position="1"/>
        <end position="59"/>
    </location>
</feature>
<keyword evidence="6 11" id="KW-0068">Autocatalytic cleavage</keyword>
<dbReference type="PANTHER" id="PTHR32194:SF0">
    <property type="entry name" value="ATP-DEPENDENT PROTEASE SUBUNIT HSLV"/>
    <property type="match status" value="1"/>
</dbReference>
<dbReference type="SMR" id="A0A0C2VND5"/>
<dbReference type="EMBL" id="CP124545">
    <property type="protein sequence ID" value="WGV47007.1"/>
    <property type="molecule type" value="Genomic_DNA"/>
</dbReference>
<dbReference type="NCBIfam" id="TIGR03690">
    <property type="entry name" value="20S_bact_beta"/>
    <property type="match status" value="1"/>
</dbReference>
<dbReference type="EC" id="3.4.25.1" evidence="11 12"/>
<dbReference type="KEGG" id="reb:XU06_14800"/>
<reference evidence="13 16" key="1">
    <citation type="journal article" date="2017" name="Poromechanics V (2013)">
        <title>Genomic Characterization of the Arsenic-Tolerant Actinobacterium, &lt;i&gt;Rhodococcus erythropolis&lt;/i&gt; S43.</title>
        <authorList>
            <person name="Retamal-Morales G."/>
            <person name="Mehnert M."/>
            <person name="Schwabe R."/>
            <person name="Tischler D."/>
            <person name="Schloemann M."/>
            <person name="Levican G.J."/>
        </authorList>
    </citation>
    <scope>NUCLEOTIDE SEQUENCE [LARGE SCALE GENOMIC DNA]</scope>
    <source>
        <strain evidence="13 16">S43</strain>
    </source>
</reference>
<dbReference type="GO" id="GO:0004298">
    <property type="term" value="F:threonine-type endopeptidase activity"/>
    <property type="evidence" value="ECO:0007669"/>
    <property type="project" value="UniProtKB-UniRule"/>
</dbReference>
<organism evidence="14 17">
    <name type="scientific">Rhodococcus erythropolis</name>
    <name type="common">Arthrobacter picolinophilus</name>
    <dbReference type="NCBI Taxonomy" id="1833"/>
    <lineage>
        <taxon>Bacteria</taxon>
        <taxon>Bacillati</taxon>
        <taxon>Actinomycetota</taxon>
        <taxon>Actinomycetes</taxon>
        <taxon>Mycobacteriales</taxon>
        <taxon>Nocardiaceae</taxon>
        <taxon>Rhodococcus</taxon>
        <taxon>Rhodococcus erythropolis group</taxon>
    </lineage>
</organism>
<evidence type="ECO:0000256" key="10">
    <source>
        <dbReference type="ARBA" id="ARBA00066294"/>
    </source>
</evidence>
<dbReference type="Gene3D" id="3.60.20.10">
    <property type="entry name" value="Glutamine Phosphoribosylpyrophosphate, subunit 1, domain 1"/>
    <property type="match status" value="1"/>
</dbReference>
<evidence type="ECO:0000313" key="14">
    <source>
        <dbReference type="EMBL" id="MBH5147165.1"/>
    </source>
</evidence>
<evidence type="ECO:0000256" key="9">
    <source>
        <dbReference type="ARBA" id="ARBA00054220"/>
    </source>
</evidence>
<keyword evidence="7 11" id="KW-0647">Proteasome</keyword>
<dbReference type="HAMAP" id="MF_02113_B">
    <property type="entry name" value="Proteasome_B_B"/>
    <property type="match status" value="1"/>
</dbReference>
<keyword evidence="3 11" id="KW-0645">Protease</keyword>
<evidence type="ECO:0000256" key="2">
    <source>
        <dbReference type="ARBA" id="ARBA00022490"/>
    </source>
</evidence>
<comment type="function">
    <text evidence="9">Component of the proteasome core, a large protease complex with broad specificity involved in protein degradation. The R.erythropolis proteasomes are able to cleave oligopeptides after Tyr, Phe and Leu, very poorly after Arg but not after Glu. Thus, displays chymotrypsin-like activity, low trypsin-like activity but no caspase-like activity.</text>
</comment>
<reference evidence="15" key="3">
    <citation type="submission" date="2023-08" db="EMBL/GenBank/DDBJ databases">
        <title>Isolation and Characterization of Rhodococcus erythropolis MGMM8.</title>
        <authorList>
            <person name="Diabankana R.G.C."/>
            <person name="Afordoanyi D.M."/>
            <person name="Validov S.Z."/>
        </authorList>
    </citation>
    <scope>NUCLEOTIDE SEQUENCE</scope>
    <source>
        <strain evidence="15">MGMM8</strain>
    </source>
</reference>
<comment type="subunit">
    <text evidence="10">The 20S proteasome core is composed of 14 alpha and 14 beta subunits that assemble into four stacked heptameric rings, resulting in a barrel-shaped structure. The two inner rings, each composed of seven catalytic beta subunits, are sandwiched by two outer rings, each composed of seven alpha subunits. All four combinations of alpha- and beta-subunits (beta2-alpha1, beta2-alpha2, beta1-alpha2 and beta1-alpha1) yield fully assembled and proteolytically active proteasomes. The catalytic chamber with the active sites is on the inside of the barrel. Has probably a gated structure, the ends of the cylinder being occluded by the N-termini of the alpha-subunits. Is likely capped by the proteasome-associated ATPase, ARC.</text>
</comment>
<dbReference type="OMA" id="NLGMAMQ"/>
<dbReference type="SUPFAM" id="SSF56235">
    <property type="entry name" value="N-terminal nucleophile aminohydrolases (Ntn hydrolases)"/>
    <property type="match status" value="1"/>
</dbReference>
<dbReference type="GO" id="GO:0019941">
    <property type="term" value="P:modification-dependent protein catabolic process"/>
    <property type="evidence" value="ECO:0007669"/>
    <property type="project" value="UniProtKB-UniRule"/>
</dbReference>
<dbReference type="GO" id="GO:0010498">
    <property type="term" value="P:proteasomal protein catabolic process"/>
    <property type="evidence" value="ECO:0007669"/>
    <property type="project" value="UniProtKB-UniRule"/>
</dbReference>
<name>A0A0C2VND5_RHOER</name>
<evidence type="ECO:0000256" key="1">
    <source>
        <dbReference type="ARBA" id="ARBA00001198"/>
    </source>
</evidence>
<dbReference type="CDD" id="cd01906">
    <property type="entry name" value="proteasome_protease_HslV"/>
    <property type="match status" value="1"/>
</dbReference>
<accession>A0A0C2VND5</accession>
<dbReference type="InterPro" id="IPR022483">
    <property type="entry name" value="PSB_actinobac"/>
</dbReference>
<reference evidence="14 17" key="2">
    <citation type="submission" date="2020-12" db="EMBL/GenBank/DDBJ databases">
        <title>Draft genome sequence of furan degrading bacterial strain FUR100.</title>
        <authorList>
            <person name="Woiski C."/>
        </authorList>
    </citation>
    <scope>NUCLEOTIDE SEQUENCE [LARGE SCALE GENOMIC DNA]</scope>
    <source>
        <strain evidence="14 17">FUR100</strain>
    </source>
</reference>
<evidence type="ECO:0000256" key="3">
    <source>
        <dbReference type="ARBA" id="ARBA00022670"/>
    </source>
</evidence>
<proteinExistence type="inferred from homology"/>
<evidence type="ECO:0000256" key="11">
    <source>
        <dbReference type="HAMAP-Rule" id="MF_02113"/>
    </source>
</evidence>
<comment type="pathway">
    <text evidence="11">Protein degradation; proteasomal Pup-dependent pathway.</text>
</comment>
<dbReference type="FunFam" id="3.60.20.10:FF:000046">
    <property type="entry name" value="Proteasome subunit beta"/>
    <property type="match status" value="1"/>
</dbReference>
<keyword evidence="2 11" id="KW-0963">Cytoplasm</keyword>
<comment type="activity regulation">
    <text evidence="11">The formation of the proteasomal ATPase ARC-20S proteasome complex, likely via the docking of the C-termini of ARC into the intersubunit pockets in the alpha-rings, may trigger opening of the gate for substrate entry. Interconversion between the open-gate and close-gate conformations leads to a dynamic regulation of the 20S proteasome proteolysis activity.</text>
</comment>
<protein>
    <recommendedName>
        <fullName evidence="11 12">Proteasome subunit beta</fullName>
        <ecNumber evidence="11 12">3.4.25.1</ecNumber>
    </recommendedName>
    <alternativeName>
        <fullName evidence="11">20S proteasome beta subunit</fullName>
    </alternativeName>
    <alternativeName>
        <fullName evidence="11">Proteasome core protein PrcB</fullName>
    </alternativeName>
</protein>
<evidence type="ECO:0000313" key="15">
    <source>
        <dbReference type="EMBL" id="WGV47007.1"/>
    </source>
</evidence>
<dbReference type="RefSeq" id="WP_019748515.1">
    <property type="nucleotide sequence ID" value="NZ_BHXB01000001.1"/>
</dbReference>
<feature type="chain" id="PRO_5044507939" description="Proteasome subunit beta" evidence="11">
    <location>
        <begin position="60"/>
        <end position="292"/>
    </location>
</feature>
<dbReference type="Proteomes" id="UP001230933">
    <property type="component" value="Chromosome"/>
</dbReference>
<dbReference type="AlphaFoldDB" id="A0A0C2VND5"/>
<dbReference type="Proteomes" id="UP000325576">
    <property type="component" value="Unassembled WGS sequence"/>
</dbReference>
<dbReference type="GeneID" id="57486888"/>
<dbReference type="EMBL" id="JAECSB010000097">
    <property type="protein sequence ID" value="MBH5147165.1"/>
    <property type="molecule type" value="Genomic_DNA"/>
</dbReference>
<keyword evidence="8 11" id="KW-0865">Zymogen</keyword>
<sequence>MTVDRAPRITDGDTRLSFGSNLSSFSEYLRVHAPEHLPQNRFADTGGVVMGGGDVAPHGTTIVAISYAGGVLLAGDRRATMGNLIASRDVQKVYVTDDYSAAGIAGTAGIAIELVRLFAVELEHYEKIEGVPLTFDGKANRLSSMVRGNLGAAMQGLAVVPLLVGYDLDAVDPSRAGRIVSYDVVGGRYEERAGYHAVGSGSLFAKSALKKLYSPGIDEDTALRFAVEALYDAADDDSATGGPDLTRGIYPTAVTITSAGAVELSTAKAAEIAREIVAARTATASPEGESAL</sequence>
<evidence type="ECO:0000256" key="12">
    <source>
        <dbReference type="NCBIfam" id="TIGR03690"/>
    </source>
</evidence>
<evidence type="ECO:0000256" key="5">
    <source>
        <dbReference type="ARBA" id="ARBA00022801"/>
    </source>
</evidence>
<evidence type="ECO:0000313" key="13">
    <source>
        <dbReference type="EMBL" id="KAB2583320.1"/>
    </source>
</evidence>
<evidence type="ECO:0000313" key="17">
    <source>
        <dbReference type="Proteomes" id="UP000627573"/>
    </source>
</evidence>
<comment type="subunit">
    <text evidence="11">The 20S proteasome core is composed of 14 alpha and 14 beta subunits that assemble into four stacked heptameric rings, resulting in a barrel-shaped structure. The two inner rings, each composed of seven catalytic beta subunits, are sandwiched by two outer rings, each composed of seven alpha subunits. The catalytic chamber with the active sites is on the inside of the barrel. Has a gated structure, the ends of the cylinder being occluded by the N-termini of the alpha-subunits. Is capped by the proteasome-associated ATPase, ARC.</text>
</comment>
<dbReference type="EMBL" id="MRBO01000572">
    <property type="protein sequence ID" value="KAB2583320.1"/>
    <property type="molecule type" value="Genomic_DNA"/>
</dbReference>
<dbReference type="Pfam" id="PF00227">
    <property type="entry name" value="Proteasome"/>
    <property type="match status" value="1"/>
</dbReference>
<comment type="similarity">
    <text evidence="11">Belongs to the peptidase T1B family.</text>
</comment>
<comment type="subcellular location">
    <subcellularLocation>
        <location evidence="11">Cytoplasm</location>
    </subcellularLocation>
</comment>
<evidence type="ECO:0000256" key="4">
    <source>
        <dbReference type="ARBA" id="ARBA00022698"/>
    </source>
</evidence>
<evidence type="ECO:0000256" key="7">
    <source>
        <dbReference type="ARBA" id="ARBA00022942"/>
    </source>
</evidence>
<evidence type="ECO:0000313" key="16">
    <source>
        <dbReference type="Proteomes" id="UP000325576"/>
    </source>
</evidence>
<dbReference type="GO" id="GO:0005737">
    <property type="term" value="C:cytoplasm"/>
    <property type="evidence" value="ECO:0007669"/>
    <property type="project" value="UniProtKB-SubCell"/>
</dbReference>
<dbReference type="InterPro" id="IPR023333">
    <property type="entry name" value="Proteasome_suB-type"/>
</dbReference>
<evidence type="ECO:0000256" key="6">
    <source>
        <dbReference type="ARBA" id="ARBA00022813"/>
    </source>
</evidence>
<dbReference type="InterPro" id="IPR001353">
    <property type="entry name" value="Proteasome_sua/b"/>
</dbReference>
<evidence type="ECO:0000256" key="8">
    <source>
        <dbReference type="ARBA" id="ARBA00023145"/>
    </source>
</evidence>
<keyword evidence="17" id="KW-1185">Reference proteome</keyword>
<dbReference type="PROSITE" id="PS51476">
    <property type="entry name" value="PROTEASOME_BETA_2"/>
    <property type="match status" value="1"/>
</dbReference>